<dbReference type="GO" id="GO:0030288">
    <property type="term" value="C:outer membrane-bounded periplasmic space"/>
    <property type="evidence" value="ECO:0007669"/>
    <property type="project" value="InterPro"/>
</dbReference>
<accession>A0A437M1I2</accession>
<dbReference type="RefSeq" id="WP_127789641.1">
    <property type="nucleotide sequence ID" value="NZ_SACL01000010.1"/>
</dbReference>
<dbReference type="NCBIfam" id="NF006947">
    <property type="entry name" value="PRK09429.1"/>
    <property type="match status" value="1"/>
</dbReference>
<dbReference type="GO" id="GO:0004252">
    <property type="term" value="F:serine-type endopeptidase activity"/>
    <property type="evidence" value="ECO:0007669"/>
    <property type="project" value="InterPro"/>
</dbReference>
<evidence type="ECO:0000256" key="5">
    <source>
        <dbReference type="ARBA" id="ARBA00022801"/>
    </source>
</evidence>
<dbReference type="GO" id="GO:0046872">
    <property type="term" value="F:metal ion binding"/>
    <property type="evidence" value="ECO:0007669"/>
    <property type="project" value="UniProtKB-KW"/>
</dbReference>
<dbReference type="Proteomes" id="UP000282957">
    <property type="component" value="Unassembled WGS sequence"/>
</dbReference>
<evidence type="ECO:0000256" key="4">
    <source>
        <dbReference type="ARBA" id="ARBA00022764"/>
    </source>
</evidence>
<name>A0A437M1I2_9PROT</name>
<feature type="chain" id="PRO_5019165096" evidence="9">
    <location>
        <begin position="18"/>
        <end position="277"/>
    </location>
</feature>
<comment type="caution">
    <text evidence="10">The sequence shown here is derived from an EMBL/GenBank/DDBJ whole genome shotgun (WGS) entry which is preliminary data.</text>
</comment>
<keyword evidence="2" id="KW-0479">Metal-binding</keyword>
<organism evidence="10 11">
    <name type="scientific">Rhodovarius crocodyli</name>
    <dbReference type="NCBI Taxonomy" id="1979269"/>
    <lineage>
        <taxon>Bacteria</taxon>
        <taxon>Pseudomonadati</taxon>
        <taxon>Pseudomonadota</taxon>
        <taxon>Alphaproteobacteria</taxon>
        <taxon>Acetobacterales</taxon>
        <taxon>Roseomonadaceae</taxon>
        <taxon>Rhodovarius</taxon>
    </lineage>
</organism>
<dbReference type="GO" id="GO:0006508">
    <property type="term" value="P:proteolysis"/>
    <property type="evidence" value="ECO:0007669"/>
    <property type="project" value="UniProtKB-KW"/>
</dbReference>
<evidence type="ECO:0000256" key="1">
    <source>
        <dbReference type="ARBA" id="ARBA00022670"/>
    </source>
</evidence>
<reference evidence="10 11" key="1">
    <citation type="submission" date="2019-01" db="EMBL/GenBank/DDBJ databases">
        <authorList>
            <person name="Chen W.-M."/>
        </authorList>
    </citation>
    <scope>NUCLEOTIDE SEQUENCE [LARGE SCALE GENOMIC DNA]</scope>
    <source>
        <strain evidence="10 11">CCP-6</strain>
    </source>
</reference>
<protein>
    <submittedName>
        <fullName evidence="10">Penicillin-insensitive murein endopeptidase</fullName>
    </submittedName>
</protein>
<evidence type="ECO:0000256" key="7">
    <source>
        <dbReference type="ARBA" id="ARBA00023049"/>
    </source>
</evidence>
<keyword evidence="4" id="KW-0574">Periplasm</keyword>
<feature type="disulfide bond" evidence="8">
    <location>
        <begin position="193"/>
        <end position="240"/>
    </location>
</feature>
<feature type="signal peptide" evidence="9">
    <location>
        <begin position="1"/>
        <end position="17"/>
    </location>
</feature>
<evidence type="ECO:0000256" key="3">
    <source>
        <dbReference type="ARBA" id="ARBA00022729"/>
    </source>
</evidence>
<dbReference type="GO" id="GO:0008237">
    <property type="term" value="F:metallopeptidase activity"/>
    <property type="evidence" value="ECO:0007669"/>
    <property type="project" value="UniProtKB-KW"/>
</dbReference>
<feature type="disulfide bond" evidence="8">
    <location>
        <begin position="49"/>
        <end position="270"/>
    </location>
</feature>
<sequence length="277" mass="29734">MRALALLLGLLSAPALAQSPPPYSGQAWGQFSRPSAGPTHIIGGTGLGCIGGAVALPNDGPGWQNVRVSRNRHWGSPELVRFIESFAGQAQRQGFPALWIGDMGQPRGGPMPYGHASHQVGLDVDIWLELNPKPPSLPSARENIDVPSLVLPDESAVDPARFTAAHAALIRLAAGQPGVDRIFVNHGIKRSLCRMFPGADWLRRVRPWRGHDSHMHIRLRCPAGQSDCRDQPPVPAGDGCDASLAWWLSEDARRPAPRAPGPPPRMPAMCSGVFSGR</sequence>
<dbReference type="SUPFAM" id="SSF55166">
    <property type="entry name" value="Hedgehog/DD-peptidase"/>
    <property type="match status" value="1"/>
</dbReference>
<evidence type="ECO:0000256" key="8">
    <source>
        <dbReference type="PIRSR" id="PIRSR018455-2"/>
    </source>
</evidence>
<evidence type="ECO:0000313" key="11">
    <source>
        <dbReference type="Proteomes" id="UP000282957"/>
    </source>
</evidence>
<evidence type="ECO:0000313" key="10">
    <source>
        <dbReference type="EMBL" id="RVT91538.1"/>
    </source>
</evidence>
<dbReference type="InterPro" id="IPR005073">
    <property type="entry name" value="Peptidase_M74"/>
</dbReference>
<proteinExistence type="predicted"/>
<dbReference type="PIRSF" id="PIRSF018455">
    <property type="entry name" value="MepA"/>
    <property type="match status" value="1"/>
</dbReference>
<evidence type="ECO:0000256" key="2">
    <source>
        <dbReference type="ARBA" id="ARBA00022723"/>
    </source>
</evidence>
<keyword evidence="1" id="KW-0645">Protease</keyword>
<keyword evidence="3 9" id="KW-0732">Signal</keyword>
<keyword evidence="5" id="KW-0378">Hydrolase</keyword>
<dbReference type="OrthoDB" id="1467367at2"/>
<gene>
    <name evidence="10" type="ORF">EOD42_21445</name>
</gene>
<keyword evidence="11" id="KW-1185">Reference proteome</keyword>
<dbReference type="Gene3D" id="3.30.1380.10">
    <property type="match status" value="1"/>
</dbReference>
<keyword evidence="6" id="KW-0862">Zinc</keyword>
<dbReference type="InterPro" id="IPR009045">
    <property type="entry name" value="Zn_M74/Hedgehog-like"/>
</dbReference>
<dbReference type="AlphaFoldDB" id="A0A437M1I2"/>
<evidence type="ECO:0000256" key="6">
    <source>
        <dbReference type="ARBA" id="ARBA00022833"/>
    </source>
</evidence>
<dbReference type="EMBL" id="SACL01000010">
    <property type="protein sequence ID" value="RVT91538.1"/>
    <property type="molecule type" value="Genomic_DNA"/>
</dbReference>
<feature type="disulfide bond" evidence="8">
    <location>
        <begin position="221"/>
        <end position="228"/>
    </location>
</feature>
<evidence type="ECO:0000256" key="9">
    <source>
        <dbReference type="SAM" id="SignalP"/>
    </source>
</evidence>
<dbReference type="Pfam" id="PF03411">
    <property type="entry name" value="Peptidase_M74"/>
    <property type="match status" value="1"/>
</dbReference>
<keyword evidence="8" id="KW-1015">Disulfide bond</keyword>
<keyword evidence="7" id="KW-0482">Metalloprotease</keyword>